<dbReference type="GO" id="GO:0005886">
    <property type="term" value="C:plasma membrane"/>
    <property type="evidence" value="ECO:0007669"/>
    <property type="project" value="UniProtKB-SubCell"/>
</dbReference>
<dbReference type="RefSeq" id="WP_100940687.1">
    <property type="nucleotide sequence ID" value="NZ_JACAPU010000030.1"/>
</dbReference>
<sequence>MNLSLLLLYLLSISLLIVTPGPVVALLVNTSLGAGSGRALLTMLGTNGASLVLALLAALILSGGLSINLQLINIVSLSGCLFIGYLGVKSLQEALSTPVDDNMQAIRSERRTGFVNGFLVGISNPKEIIFFVSFFPQFIQVTPSFGHSVALLAVLWAVIDLAVMTFYILLARQAFAVRHKARITFASGVLLLMMAIFGVLYAARTILASLN</sequence>
<feature type="transmembrane region" description="Helical" evidence="6">
    <location>
        <begin position="147"/>
        <end position="171"/>
    </location>
</feature>
<feature type="transmembrane region" description="Helical" evidence="6">
    <location>
        <begin position="183"/>
        <end position="203"/>
    </location>
</feature>
<keyword evidence="3 6" id="KW-0812">Transmembrane</keyword>
<evidence type="ECO:0000256" key="6">
    <source>
        <dbReference type="SAM" id="Phobius"/>
    </source>
</evidence>
<dbReference type="PANTHER" id="PTHR30086:SF20">
    <property type="entry name" value="ARGININE EXPORTER PROTEIN ARGO-RELATED"/>
    <property type="match status" value="1"/>
</dbReference>
<evidence type="ECO:0000313" key="7">
    <source>
        <dbReference type="EMBL" id="NWB49638.1"/>
    </source>
</evidence>
<dbReference type="EMBL" id="JACAPU010000030">
    <property type="protein sequence ID" value="NWB49638.1"/>
    <property type="molecule type" value="Genomic_DNA"/>
</dbReference>
<keyword evidence="2" id="KW-1003">Cell membrane</keyword>
<feature type="transmembrane region" description="Helical" evidence="6">
    <location>
        <begin position="40"/>
        <end position="61"/>
    </location>
</feature>
<dbReference type="Proteomes" id="UP000582981">
    <property type="component" value="Unassembled WGS sequence"/>
</dbReference>
<evidence type="ECO:0000256" key="1">
    <source>
        <dbReference type="ARBA" id="ARBA00004651"/>
    </source>
</evidence>
<dbReference type="Pfam" id="PF01810">
    <property type="entry name" value="LysE"/>
    <property type="match status" value="1"/>
</dbReference>
<evidence type="ECO:0000313" key="8">
    <source>
        <dbReference type="Proteomes" id="UP000582981"/>
    </source>
</evidence>
<evidence type="ECO:0000256" key="4">
    <source>
        <dbReference type="ARBA" id="ARBA00022989"/>
    </source>
</evidence>
<evidence type="ECO:0000256" key="2">
    <source>
        <dbReference type="ARBA" id="ARBA00022475"/>
    </source>
</evidence>
<dbReference type="AlphaFoldDB" id="A0A7Y7WI05"/>
<feature type="transmembrane region" description="Helical" evidence="6">
    <location>
        <begin position="6"/>
        <end position="28"/>
    </location>
</feature>
<feature type="transmembrane region" description="Helical" evidence="6">
    <location>
        <begin position="67"/>
        <end position="88"/>
    </location>
</feature>
<gene>
    <name evidence="7" type="ORF">HX829_24435</name>
</gene>
<feature type="transmembrane region" description="Helical" evidence="6">
    <location>
        <begin position="113"/>
        <end position="135"/>
    </location>
</feature>
<comment type="caution">
    <text evidence="7">The sequence shown here is derived from an EMBL/GenBank/DDBJ whole genome shotgun (WGS) entry which is preliminary data.</text>
</comment>
<dbReference type="GO" id="GO:0015171">
    <property type="term" value="F:amino acid transmembrane transporter activity"/>
    <property type="evidence" value="ECO:0007669"/>
    <property type="project" value="TreeGrafter"/>
</dbReference>
<accession>A0A7Y7WI05</accession>
<keyword evidence="4 6" id="KW-1133">Transmembrane helix</keyword>
<protein>
    <submittedName>
        <fullName evidence="7">LysE family translocator</fullName>
    </submittedName>
</protein>
<evidence type="ECO:0000256" key="3">
    <source>
        <dbReference type="ARBA" id="ARBA00022692"/>
    </source>
</evidence>
<evidence type="ECO:0000256" key="5">
    <source>
        <dbReference type="ARBA" id="ARBA00023136"/>
    </source>
</evidence>
<keyword evidence="5 6" id="KW-0472">Membrane</keyword>
<name>A0A7Y7WI05_9PSED</name>
<dbReference type="PANTHER" id="PTHR30086">
    <property type="entry name" value="ARGININE EXPORTER PROTEIN ARGO"/>
    <property type="match status" value="1"/>
</dbReference>
<reference evidence="7 8" key="1">
    <citation type="submission" date="2020-04" db="EMBL/GenBank/DDBJ databases">
        <title>Molecular characterization of pseudomonads from Agaricus bisporus reveal novel blotch 2 pathogens in Western Europe.</title>
        <authorList>
            <person name="Taparia T."/>
            <person name="Krijger M."/>
            <person name="Haynes E."/>
            <person name="Elpinstone J.G."/>
            <person name="Noble R."/>
            <person name="Van Der Wolf J."/>
        </authorList>
    </citation>
    <scope>NUCLEOTIDE SEQUENCE [LARGE SCALE GENOMIC DNA]</scope>
    <source>
        <strain evidence="7 8">F1001</strain>
    </source>
</reference>
<organism evidence="7 8">
    <name type="scientific">Pseudomonas gingeri</name>
    <dbReference type="NCBI Taxonomy" id="117681"/>
    <lineage>
        <taxon>Bacteria</taxon>
        <taxon>Pseudomonadati</taxon>
        <taxon>Pseudomonadota</taxon>
        <taxon>Gammaproteobacteria</taxon>
        <taxon>Pseudomonadales</taxon>
        <taxon>Pseudomonadaceae</taxon>
        <taxon>Pseudomonas</taxon>
    </lineage>
</organism>
<proteinExistence type="predicted"/>
<comment type="subcellular location">
    <subcellularLocation>
        <location evidence="1">Cell membrane</location>
        <topology evidence="1">Multi-pass membrane protein</topology>
    </subcellularLocation>
</comment>
<dbReference type="InterPro" id="IPR001123">
    <property type="entry name" value="LeuE-type"/>
</dbReference>